<reference evidence="1" key="2">
    <citation type="journal article" date="2015" name="Data Brief">
        <title>Shoot transcriptome of the giant reed, Arundo donax.</title>
        <authorList>
            <person name="Barrero R.A."/>
            <person name="Guerrero F.D."/>
            <person name="Moolhuijzen P."/>
            <person name="Goolsby J.A."/>
            <person name="Tidwell J."/>
            <person name="Bellgard S.E."/>
            <person name="Bellgard M.I."/>
        </authorList>
    </citation>
    <scope>NUCLEOTIDE SEQUENCE</scope>
    <source>
        <tissue evidence="1">Shoot tissue taken approximately 20 cm above the soil surface</tissue>
    </source>
</reference>
<name>A0A0A9Q9C6_ARUDO</name>
<dbReference type="AlphaFoldDB" id="A0A0A9Q9C6"/>
<evidence type="ECO:0000313" key="1">
    <source>
        <dbReference type="EMBL" id="JAD48806.1"/>
    </source>
</evidence>
<dbReference type="EMBL" id="GBRH01249089">
    <property type="protein sequence ID" value="JAD48806.1"/>
    <property type="molecule type" value="Transcribed_RNA"/>
</dbReference>
<reference evidence="1" key="1">
    <citation type="submission" date="2014-09" db="EMBL/GenBank/DDBJ databases">
        <authorList>
            <person name="Magalhaes I.L.F."/>
            <person name="Oliveira U."/>
            <person name="Santos F.R."/>
            <person name="Vidigal T.H.D.A."/>
            <person name="Brescovit A.D."/>
            <person name="Santos A.J."/>
        </authorList>
    </citation>
    <scope>NUCLEOTIDE SEQUENCE</scope>
    <source>
        <tissue evidence="1">Shoot tissue taken approximately 20 cm above the soil surface</tissue>
    </source>
</reference>
<sequence>MDNQVCKVDCTSMETVLSTRATLQTRYCDDFAPFEIDCRSHEQW</sequence>
<organism evidence="1">
    <name type="scientific">Arundo donax</name>
    <name type="common">Giant reed</name>
    <name type="synonym">Donax arundinaceus</name>
    <dbReference type="NCBI Taxonomy" id="35708"/>
    <lineage>
        <taxon>Eukaryota</taxon>
        <taxon>Viridiplantae</taxon>
        <taxon>Streptophyta</taxon>
        <taxon>Embryophyta</taxon>
        <taxon>Tracheophyta</taxon>
        <taxon>Spermatophyta</taxon>
        <taxon>Magnoliopsida</taxon>
        <taxon>Liliopsida</taxon>
        <taxon>Poales</taxon>
        <taxon>Poaceae</taxon>
        <taxon>PACMAD clade</taxon>
        <taxon>Arundinoideae</taxon>
        <taxon>Arundineae</taxon>
        <taxon>Arundo</taxon>
    </lineage>
</organism>
<proteinExistence type="predicted"/>
<protein>
    <submittedName>
        <fullName evidence="1">Uncharacterized protein</fullName>
    </submittedName>
</protein>
<accession>A0A0A9Q9C6</accession>